<dbReference type="InterPro" id="IPR050117">
    <property type="entry name" value="MAPK"/>
</dbReference>
<keyword evidence="5 11" id="KW-0808">Transferase</keyword>
<dbReference type="PRINTS" id="PR01772">
    <property type="entry name" value="JNKMAPKINASE"/>
</dbReference>
<dbReference type="Proteomes" id="UP001328107">
    <property type="component" value="Unassembled WGS sequence"/>
</dbReference>
<dbReference type="InterPro" id="IPR003527">
    <property type="entry name" value="MAP_kinase_CS"/>
</dbReference>
<dbReference type="PROSITE" id="PS00108">
    <property type="entry name" value="PROTEIN_KINASE_ST"/>
    <property type="match status" value="1"/>
</dbReference>
<dbReference type="PROSITE" id="PS50011">
    <property type="entry name" value="PROTEIN_KINASE_DOM"/>
    <property type="match status" value="1"/>
</dbReference>
<evidence type="ECO:0000256" key="2">
    <source>
        <dbReference type="ARBA" id="ARBA00008832"/>
    </source>
</evidence>
<accession>A0AAN4ZCA5</accession>
<dbReference type="GO" id="GO:0004707">
    <property type="term" value="F:MAP kinase activity"/>
    <property type="evidence" value="ECO:0007669"/>
    <property type="project" value="UniProtKB-UniRule"/>
</dbReference>
<gene>
    <name evidence="13" type="ORF">PMAYCL1PPCAC_08737</name>
</gene>
<keyword evidence="11" id="KW-0460">Magnesium</keyword>
<evidence type="ECO:0000256" key="5">
    <source>
        <dbReference type="ARBA" id="ARBA00022679"/>
    </source>
</evidence>
<keyword evidence="4 11" id="KW-0597">Phosphoprotein</keyword>
<evidence type="ECO:0000256" key="9">
    <source>
        <dbReference type="ARBA" id="ARBA00047592"/>
    </source>
</evidence>
<dbReference type="PANTHER" id="PTHR24055">
    <property type="entry name" value="MITOGEN-ACTIVATED PROTEIN KINASE"/>
    <property type="match status" value="1"/>
</dbReference>
<dbReference type="InterPro" id="IPR008271">
    <property type="entry name" value="Ser/Thr_kinase_AS"/>
</dbReference>
<protein>
    <recommendedName>
        <fullName evidence="11">Stress-activated protein kinase JNK</fullName>
        <ecNumber evidence="11">2.7.11.24</ecNumber>
    </recommendedName>
</protein>
<dbReference type="InterPro" id="IPR000719">
    <property type="entry name" value="Prot_kinase_dom"/>
</dbReference>
<dbReference type="GO" id="GO:0005737">
    <property type="term" value="C:cytoplasm"/>
    <property type="evidence" value="ECO:0007669"/>
    <property type="project" value="UniProtKB-SubCell"/>
</dbReference>
<dbReference type="FunFam" id="1.10.510.10:FF:000624">
    <property type="entry name" value="Mitogen-activated protein kinase"/>
    <property type="match status" value="1"/>
</dbReference>
<reference evidence="14" key="1">
    <citation type="submission" date="2022-10" db="EMBL/GenBank/DDBJ databases">
        <title>Genome assembly of Pristionchus species.</title>
        <authorList>
            <person name="Yoshida K."/>
            <person name="Sommer R.J."/>
        </authorList>
    </citation>
    <scope>NUCLEOTIDE SEQUENCE [LARGE SCALE GENOMIC DNA]</scope>
    <source>
        <strain evidence="14">RS5460</strain>
    </source>
</reference>
<comment type="catalytic activity">
    <reaction evidence="9">
        <text>L-threonyl-[protein] + ATP = O-phospho-L-threonyl-[protein] + ADP + H(+)</text>
        <dbReference type="Rhea" id="RHEA:46608"/>
        <dbReference type="Rhea" id="RHEA-COMP:11060"/>
        <dbReference type="Rhea" id="RHEA-COMP:11605"/>
        <dbReference type="ChEBI" id="CHEBI:15378"/>
        <dbReference type="ChEBI" id="CHEBI:30013"/>
        <dbReference type="ChEBI" id="CHEBI:30616"/>
        <dbReference type="ChEBI" id="CHEBI:61977"/>
        <dbReference type="ChEBI" id="CHEBI:456216"/>
        <dbReference type="EC" id="2.7.11.24"/>
    </reaction>
</comment>
<feature type="domain" description="Protein kinase" evidence="12">
    <location>
        <begin position="29"/>
        <end position="328"/>
    </location>
</feature>
<dbReference type="Pfam" id="PF00069">
    <property type="entry name" value="Pkinase"/>
    <property type="match status" value="1"/>
</dbReference>
<dbReference type="EC" id="2.7.11.24" evidence="11"/>
<dbReference type="Gene3D" id="1.10.510.10">
    <property type="entry name" value="Transferase(Phosphotransferase) domain 1"/>
    <property type="match status" value="1"/>
</dbReference>
<evidence type="ECO:0000313" key="14">
    <source>
        <dbReference type="Proteomes" id="UP001328107"/>
    </source>
</evidence>
<comment type="function">
    <text evidence="11">Responds to activation by environmental stress and pro-inflammatory cytokines by phosphorylating a number of transcription factors, and thus regulates transcriptional activity.</text>
</comment>
<dbReference type="AlphaFoldDB" id="A0AAN4ZCA5"/>
<comment type="caution">
    <text evidence="13">The sequence shown here is derived from an EMBL/GenBank/DDBJ whole genome shotgun (WGS) entry which is preliminary data.</text>
</comment>
<dbReference type="GO" id="GO:0106310">
    <property type="term" value="F:protein serine kinase activity"/>
    <property type="evidence" value="ECO:0007669"/>
    <property type="project" value="UniProtKB-UniRule"/>
</dbReference>
<evidence type="ECO:0000256" key="3">
    <source>
        <dbReference type="ARBA" id="ARBA00022527"/>
    </source>
</evidence>
<sequence length="381" mass="43887">MPSTNRFHTFTVVDYRTGNKYTYTVPKRYTNLKFISGGSQGTVVSADDVVEKRKVAIKKMHQPFYNTMSAKRAHREFVLLSSIKHPNIIETFSVFTPQETKENFTDVYLVMEFMQMNLHQAIETFRLDHKTLSFFIYQILCAVNHLHREGIIHRDLKPSNIVVDAKCNLKVLDFGLARLISSAGDRMTTYVVTRYYRAPEVVLGLQYSEKADVWSIGCIFAEIINQQVLFPGKNSVNQWFEIIKTLGTPSEEFMAQLPESIQKQVRGLPVEAGHSIEELLPDRNFLAHSECERAHLTASDARRLSSKMLTYDPNERYSVKQALQDPYVRMWFKDEETNAPLSNTRYNWDAAEAESSLTKLNTLIFDEIKQFESNHDVFGGL</sequence>
<dbReference type="SUPFAM" id="SSF56112">
    <property type="entry name" value="Protein kinase-like (PK-like)"/>
    <property type="match status" value="1"/>
</dbReference>
<keyword evidence="14" id="KW-1185">Reference proteome</keyword>
<evidence type="ECO:0000256" key="7">
    <source>
        <dbReference type="ARBA" id="ARBA00022777"/>
    </source>
</evidence>
<comment type="catalytic activity">
    <reaction evidence="10">
        <text>L-seryl-[protein] + ATP = O-phospho-L-seryl-[protein] + ADP + H(+)</text>
        <dbReference type="Rhea" id="RHEA:17989"/>
        <dbReference type="Rhea" id="RHEA-COMP:9863"/>
        <dbReference type="Rhea" id="RHEA-COMP:11604"/>
        <dbReference type="ChEBI" id="CHEBI:15378"/>
        <dbReference type="ChEBI" id="CHEBI:29999"/>
        <dbReference type="ChEBI" id="CHEBI:30616"/>
        <dbReference type="ChEBI" id="CHEBI:83421"/>
        <dbReference type="ChEBI" id="CHEBI:456216"/>
        <dbReference type="EC" id="2.7.11.24"/>
    </reaction>
</comment>
<comment type="similarity">
    <text evidence="2 11">Belongs to the protein kinase superfamily. CMGC Ser/Thr protein kinase family. MAP kinase subfamily.</text>
</comment>
<evidence type="ECO:0000256" key="4">
    <source>
        <dbReference type="ARBA" id="ARBA00022553"/>
    </source>
</evidence>
<evidence type="ECO:0000256" key="1">
    <source>
        <dbReference type="ARBA" id="ARBA00001946"/>
    </source>
</evidence>
<evidence type="ECO:0000256" key="10">
    <source>
        <dbReference type="ARBA" id="ARBA00048312"/>
    </source>
</evidence>
<organism evidence="13 14">
    <name type="scientific">Pristionchus mayeri</name>
    <dbReference type="NCBI Taxonomy" id="1317129"/>
    <lineage>
        <taxon>Eukaryota</taxon>
        <taxon>Metazoa</taxon>
        <taxon>Ecdysozoa</taxon>
        <taxon>Nematoda</taxon>
        <taxon>Chromadorea</taxon>
        <taxon>Rhabditida</taxon>
        <taxon>Rhabditina</taxon>
        <taxon>Diplogasteromorpha</taxon>
        <taxon>Diplogasteroidea</taxon>
        <taxon>Neodiplogasteridae</taxon>
        <taxon>Pristionchus</taxon>
    </lineage>
</organism>
<dbReference type="InterPro" id="IPR011009">
    <property type="entry name" value="Kinase-like_dom_sf"/>
</dbReference>
<name>A0AAN4ZCA5_9BILA</name>
<keyword evidence="6 11" id="KW-0547">Nucleotide-binding</keyword>
<dbReference type="PROSITE" id="PS01351">
    <property type="entry name" value="MAPK"/>
    <property type="match status" value="1"/>
</dbReference>
<evidence type="ECO:0000259" key="12">
    <source>
        <dbReference type="PROSITE" id="PS50011"/>
    </source>
</evidence>
<comment type="subcellular location">
    <subcellularLocation>
        <location evidence="11">Cytoplasm</location>
    </subcellularLocation>
</comment>
<dbReference type="GO" id="GO:0005524">
    <property type="term" value="F:ATP binding"/>
    <property type="evidence" value="ECO:0007669"/>
    <property type="project" value="UniProtKB-UniRule"/>
</dbReference>
<comment type="cofactor">
    <cofactor evidence="1 11">
        <name>Mg(2+)</name>
        <dbReference type="ChEBI" id="CHEBI:18420"/>
    </cofactor>
</comment>
<evidence type="ECO:0000256" key="11">
    <source>
        <dbReference type="RuleBase" id="RU368052"/>
    </source>
</evidence>
<keyword evidence="7 11" id="KW-0418">Kinase</keyword>
<evidence type="ECO:0000313" key="13">
    <source>
        <dbReference type="EMBL" id="GMR38542.1"/>
    </source>
</evidence>
<dbReference type="EMBL" id="BTRK01000002">
    <property type="protein sequence ID" value="GMR38542.1"/>
    <property type="molecule type" value="Genomic_DNA"/>
</dbReference>
<dbReference type="InterPro" id="IPR008351">
    <property type="entry name" value="MAPK_JNK"/>
</dbReference>
<evidence type="ECO:0000256" key="6">
    <source>
        <dbReference type="ARBA" id="ARBA00022741"/>
    </source>
</evidence>
<dbReference type="FunFam" id="3.30.200.20:FF:000028">
    <property type="entry name" value="Mitogen-activated protein kinase"/>
    <property type="match status" value="1"/>
</dbReference>
<evidence type="ECO:0000256" key="8">
    <source>
        <dbReference type="ARBA" id="ARBA00022840"/>
    </source>
</evidence>
<dbReference type="SMART" id="SM00220">
    <property type="entry name" value="S_TKc"/>
    <property type="match status" value="1"/>
</dbReference>
<dbReference type="Gene3D" id="3.30.200.20">
    <property type="entry name" value="Phosphorylase Kinase, domain 1"/>
    <property type="match status" value="1"/>
</dbReference>
<keyword evidence="3 11" id="KW-0723">Serine/threonine-protein kinase</keyword>
<keyword evidence="8 11" id="KW-0067">ATP-binding</keyword>
<proteinExistence type="inferred from homology"/>